<accession>A0ABT5QPJ0</accession>
<gene>
    <name evidence="2" type="ORF">LRP49_13595</name>
</gene>
<name>A0ABT5QPJ0_9GAMM</name>
<organism evidence="2 3">
    <name type="scientific">Enterovibrio qingdaonensis</name>
    <dbReference type="NCBI Taxonomy" id="2899818"/>
    <lineage>
        <taxon>Bacteria</taxon>
        <taxon>Pseudomonadati</taxon>
        <taxon>Pseudomonadota</taxon>
        <taxon>Gammaproteobacteria</taxon>
        <taxon>Vibrionales</taxon>
        <taxon>Vibrionaceae</taxon>
        <taxon>Enterovibrio</taxon>
    </lineage>
</organism>
<evidence type="ECO:0000313" key="2">
    <source>
        <dbReference type="EMBL" id="MDD1782206.1"/>
    </source>
</evidence>
<dbReference type="Proteomes" id="UP001149821">
    <property type="component" value="Unassembled WGS sequence"/>
</dbReference>
<evidence type="ECO:0000256" key="1">
    <source>
        <dbReference type="SAM" id="Phobius"/>
    </source>
</evidence>
<dbReference type="PROSITE" id="PS00409">
    <property type="entry name" value="PROKAR_NTER_METHYL"/>
    <property type="match status" value="1"/>
</dbReference>
<keyword evidence="1" id="KW-1133">Transmembrane helix</keyword>
<reference evidence="2" key="1">
    <citation type="submission" date="2021-12" db="EMBL/GenBank/DDBJ databases">
        <title>Enterovibrio ZSDZ35 sp. nov. and Enterovibrio ZSDZ42 sp. nov., isolated from coastal seawater in Qingdao.</title>
        <authorList>
            <person name="Zhang P."/>
        </authorList>
    </citation>
    <scope>NUCLEOTIDE SEQUENCE</scope>
    <source>
        <strain evidence="2">ZSDZ35</strain>
    </source>
</reference>
<comment type="caution">
    <text evidence="2">The sequence shown here is derived from an EMBL/GenBank/DDBJ whole genome shotgun (WGS) entry which is preliminary data.</text>
</comment>
<evidence type="ECO:0000313" key="3">
    <source>
        <dbReference type="Proteomes" id="UP001149821"/>
    </source>
</evidence>
<sequence>MSRQRGFTLIEIIVTLTILAIVSIGISGFLESGAQGYVEAKNREALQSQARFVVERLGREIRHAVPGSLLISNNDRCVRYTPTQYTGFYSERLPNNATLSITMSKTRTNWIDAINGGGYRIAFLPMKSSDLNNGSVQSYAISSVNAAGNELTLARDTSKEWPAESPSKRFYIYKDSVSFCFDITSGALMRQEGSEDAAVLAEGLLDGSAFTLDTESLYRSNLLSVHYRFGQAGETSVYNQLIQVMNAP</sequence>
<keyword evidence="1" id="KW-0472">Membrane</keyword>
<proteinExistence type="predicted"/>
<dbReference type="NCBIfam" id="TIGR02532">
    <property type="entry name" value="IV_pilin_GFxxxE"/>
    <property type="match status" value="1"/>
</dbReference>
<dbReference type="Pfam" id="PF07963">
    <property type="entry name" value="N_methyl"/>
    <property type="match status" value="1"/>
</dbReference>
<protein>
    <submittedName>
        <fullName evidence="2">Type II secretion system GspH family protein</fullName>
    </submittedName>
</protein>
<keyword evidence="3" id="KW-1185">Reference proteome</keyword>
<dbReference type="EMBL" id="JAJUBB010000009">
    <property type="protein sequence ID" value="MDD1782206.1"/>
    <property type="molecule type" value="Genomic_DNA"/>
</dbReference>
<dbReference type="RefSeq" id="WP_274142852.1">
    <property type="nucleotide sequence ID" value="NZ_JAJUBB010000009.1"/>
</dbReference>
<keyword evidence="1" id="KW-0812">Transmembrane</keyword>
<dbReference type="InterPro" id="IPR012902">
    <property type="entry name" value="N_methyl_site"/>
</dbReference>
<feature type="transmembrane region" description="Helical" evidence="1">
    <location>
        <begin position="7"/>
        <end position="30"/>
    </location>
</feature>